<accession>A0AAU9CJQ3</accession>
<dbReference type="Pfam" id="PF00892">
    <property type="entry name" value="EamA"/>
    <property type="match status" value="2"/>
</dbReference>
<sequence length="315" mass="34741">MSKLRVDSGKIDKSGLLIAFMTTMTWGMSGIFVKYLAGMPILTLIAFRLSLGALLIFPLILFQKKRKTFLGHLLKPSTWGLSIVFFFCYALATFSFLHAPVSETVLLMTCSPLFVILIKKLRRQRLFAYEYKAILMAVTGIIIVIAPQFIKLMESPNHHIIGNFSALTVAVLLAVYTLWNQSLKGMPDAPHAFSITLGTNALGLLAMSFAFASPMVGQTPALEARDLAYLVGLGIICTAIPTIGYSMASLRLPPLMVTSILLSEPIFATIYAYFLIEEQPNFTVFPGGFLIIFGLYYLARQGSARSTKTLAKTKR</sequence>
<feature type="transmembrane region" description="Helical" evidence="1">
    <location>
        <begin position="159"/>
        <end position="179"/>
    </location>
</feature>
<geneLocation type="plasmid" evidence="3 4">
    <name>pFA4</name>
</geneLocation>
<organism evidence="3 4">
    <name type="scientific">Fulvitalea axinellae</name>
    <dbReference type="NCBI Taxonomy" id="1182444"/>
    <lineage>
        <taxon>Bacteria</taxon>
        <taxon>Pseudomonadati</taxon>
        <taxon>Bacteroidota</taxon>
        <taxon>Cytophagia</taxon>
        <taxon>Cytophagales</taxon>
        <taxon>Persicobacteraceae</taxon>
        <taxon>Fulvitalea</taxon>
    </lineage>
</organism>
<dbReference type="InterPro" id="IPR000620">
    <property type="entry name" value="EamA_dom"/>
</dbReference>
<feature type="transmembrane region" description="Helical" evidence="1">
    <location>
        <begin position="16"/>
        <end position="35"/>
    </location>
</feature>
<feature type="transmembrane region" description="Helical" evidence="1">
    <location>
        <begin position="41"/>
        <end position="61"/>
    </location>
</feature>
<feature type="domain" description="EamA" evidence="2">
    <location>
        <begin position="161"/>
        <end position="298"/>
    </location>
</feature>
<dbReference type="KEGG" id="fax:FUAX_47760"/>
<feature type="transmembrane region" description="Helical" evidence="1">
    <location>
        <begin position="73"/>
        <end position="92"/>
    </location>
</feature>
<reference evidence="3 4" key="1">
    <citation type="submission" date="2021-12" db="EMBL/GenBank/DDBJ databases">
        <title>Genome sequencing of bacteria with rrn-lacking chromosome and rrn-plasmid.</title>
        <authorList>
            <person name="Anda M."/>
            <person name="Iwasaki W."/>
        </authorList>
    </citation>
    <scope>NUCLEOTIDE SEQUENCE [LARGE SCALE GENOMIC DNA]</scope>
    <source>
        <strain evidence="3 4">DSM 100852</strain>
        <plasmid evidence="3 4">pFA4</plasmid>
    </source>
</reference>
<evidence type="ECO:0000313" key="4">
    <source>
        <dbReference type="Proteomes" id="UP001348817"/>
    </source>
</evidence>
<feature type="transmembrane region" description="Helical" evidence="1">
    <location>
        <begin position="282"/>
        <end position="299"/>
    </location>
</feature>
<feature type="transmembrane region" description="Helical" evidence="1">
    <location>
        <begin position="191"/>
        <end position="212"/>
    </location>
</feature>
<keyword evidence="1" id="KW-0812">Transmembrane</keyword>
<feature type="transmembrane region" description="Helical" evidence="1">
    <location>
        <begin position="227"/>
        <end position="248"/>
    </location>
</feature>
<name>A0AAU9CJQ3_9BACT</name>
<protein>
    <submittedName>
        <fullName evidence="3">Multidrug transporter</fullName>
    </submittedName>
</protein>
<dbReference type="InterPro" id="IPR037185">
    <property type="entry name" value="EmrE-like"/>
</dbReference>
<keyword evidence="3" id="KW-0614">Plasmid</keyword>
<dbReference type="AlphaFoldDB" id="A0AAU9CJQ3"/>
<dbReference type="PANTHER" id="PTHR22911">
    <property type="entry name" value="ACYL-MALONYL CONDENSING ENZYME-RELATED"/>
    <property type="match status" value="1"/>
</dbReference>
<dbReference type="GO" id="GO:0016020">
    <property type="term" value="C:membrane"/>
    <property type="evidence" value="ECO:0007669"/>
    <property type="project" value="InterPro"/>
</dbReference>
<keyword evidence="4" id="KW-1185">Reference proteome</keyword>
<feature type="domain" description="EamA" evidence="2">
    <location>
        <begin position="14"/>
        <end position="145"/>
    </location>
</feature>
<proteinExistence type="predicted"/>
<feature type="transmembrane region" description="Helical" evidence="1">
    <location>
        <begin position="255"/>
        <end position="276"/>
    </location>
</feature>
<evidence type="ECO:0000256" key="1">
    <source>
        <dbReference type="SAM" id="Phobius"/>
    </source>
</evidence>
<evidence type="ECO:0000259" key="2">
    <source>
        <dbReference type="Pfam" id="PF00892"/>
    </source>
</evidence>
<gene>
    <name evidence="3" type="ORF">FUAX_47760</name>
</gene>
<keyword evidence="1" id="KW-0472">Membrane</keyword>
<dbReference type="RefSeq" id="WP_338395696.1">
    <property type="nucleotide sequence ID" value="NZ_AP025318.1"/>
</dbReference>
<dbReference type="Proteomes" id="UP001348817">
    <property type="component" value="Plasmid pFA4"/>
</dbReference>
<evidence type="ECO:0000313" key="3">
    <source>
        <dbReference type="EMBL" id="BDD12344.1"/>
    </source>
</evidence>
<keyword evidence="1" id="KW-1133">Transmembrane helix</keyword>
<dbReference type="EMBL" id="AP025318">
    <property type="protein sequence ID" value="BDD12344.1"/>
    <property type="molecule type" value="Genomic_DNA"/>
</dbReference>
<feature type="transmembrane region" description="Helical" evidence="1">
    <location>
        <begin position="133"/>
        <end position="153"/>
    </location>
</feature>
<dbReference type="SUPFAM" id="SSF103481">
    <property type="entry name" value="Multidrug resistance efflux transporter EmrE"/>
    <property type="match status" value="2"/>
</dbReference>